<accession>A0AC59Y1Q7</accession>
<name>A0AC59Y1Q7_RANTA</name>
<dbReference type="EMBL" id="OX596085">
    <property type="protein sequence ID" value="CAM9301219.1"/>
    <property type="molecule type" value="Genomic_DNA"/>
</dbReference>
<proteinExistence type="predicted"/>
<evidence type="ECO:0000313" key="2">
    <source>
        <dbReference type="Proteomes" id="UP001162501"/>
    </source>
</evidence>
<reference evidence="1" key="2">
    <citation type="submission" date="2025-03" db="EMBL/GenBank/DDBJ databases">
        <authorList>
            <consortium name="ELIXIR-Norway"/>
            <consortium name="Elixir Norway"/>
        </authorList>
    </citation>
    <scope>NUCLEOTIDE SEQUENCE</scope>
</reference>
<evidence type="ECO:0000313" key="1">
    <source>
        <dbReference type="EMBL" id="CAM9301219.1"/>
    </source>
</evidence>
<organism evidence="1 2">
    <name type="scientific">Rangifer tarandus platyrhynchus</name>
    <name type="common">Svalbard reindeer</name>
    <dbReference type="NCBI Taxonomy" id="3082113"/>
    <lineage>
        <taxon>Eukaryota</taxon>
        <taxon>Metazoa</taxon>
        <taxon>Chordata</taxon>
        <taxon>Craniata</taxon>
        <taxon>Vertebrata</taxon>
        <taxon>Euteleostomi</taxon>
        <taxon>Mammalia</taxon>
        <taxon>Eutheria</taxon>
        <taxon>Laurasiatheria</taxon>
        <taxon>Artiodactyla</taxon>
        <taxon>Ruminantia</taxon>
        <taxon>Pecora</taxon>
        <taxon>Cervidae</taxon>
        <taxon>Odocoileinae</taxon>
        <taxon>Rangifer</taxon>
    </lineage>
</organism>
<sequence length="72" mass="8360">MVNFAWVKDLKEYAVKYWRDNGIPLEKLIMEFTTYGRTFQLNTSDTSVCTPVFGAGSSGPYTHETGFWTYYE</sequence>
<dbReference type="Proteomes" id="UP001162501">
    <property type="component" value="Chromosome 1"/>
</dbReference>
<protein>
    <submittedName>
        <fullName evidence="1">Uncharacterized protein</fullName>
    </submittedName>
</protein>
<feature type="non-terminal residue" evidence="1">
    <location>
        <position position="72"/>
    </location>
</feature>
<reference evidence="1" key="1">
    <citation type="submission" date="2023-05" db="EMBL/GenBank/DDBJ databases">
        <authorList>
            <consortium name="ELIXIR-Norway"/>
        </authorList>
    </citation>
    <scope>NUCLEOTIDE SEQUENCE</scope>
</reference>
<gene>
    <name evidence="1" type="ORF">MRATA1EN22A_LOCUS651</name>
</gene>